<keyword evidence="7" id="KW-0963">Cytoplasm</keyword>
<keyword evidence="18" id="KW-1185">Reference proteome</keyword>
<dbReference type="GO" id="GO:0051301">
    <property type="term" value="P:cell division"/>
    <property type="evidence" value="ECO:0007669"/>
    <property type="project" value="UniProtKB-KW"/>
</dbReference>
<keyword evidence="11" id="KW-0995">Kinetochore</keyword>
<evidence type="ECO:0000256" key="5">
    <source>
        <dbReference type="ARBA" id="ARBA00020261"/>
    </source>
</evidence>
<dbReference type="PANTHER" id="PTHR28025">
    <property type="entry name" value="DASH COMPLEX SUBUNIT DAD1"/>
    <property type="match status" value="1"/>
</dbReference>
<dbReference type="Pfam" id="PF08649">
    <property type="entry name" value="DASH_Dad1"/>
    <property type="match status" value="1"/>
</dbReference>
<dbReference type="OrthoDB" id="5566853at2759"/>
<evidence type="ECO:0000256" key="3">
    <source>
        <dbReference type="ARBA" id="ARBA00004629"/>
    </source>
</evidence>
<reference evidence="18" key="1">
    <citation type="journal article" date="2018" name="Nat. Microbiol.">
        <title>Leveraging single-cell genomics to expand the fungal tree of life.</title>
        <authorList>
            <person name="Ahrendt S.R."/>
            <person name="Quandt C.A."/>
            <person name="Ciobanu D."/>
            <person name="Clum A."/>
            <person name="Salamov A."/>
            <person name="Andreopoulos B."/>
            <person name="Cheng J.F."/>
            <person name="Woyke T."/>
            <person name="Pelin A."/>
            <person name="Henrissat B."/>
            <person name="Reynolds N.K."/>
            <person name="Benny G.L."/>
            <person name="Smith M.E."/>
            <person name="James T.Y."/>
            <person name="Grigoriev I.V."/>
        </authorList>
    </citation>
    <scope>NUCLEOTIDE SEQUENCE [LARGE SCALE GENOMIC DNA]</scope>
    <source>
        <strain evidence="18">Benny S71-1</strain>
    </source>
</reference>
<dbReference type="GO" id="GO:0072686">
    <property type="term" value="C:mitotic spindle"/>
    <property type="evidence" value="ECO:0007669"/>
    <property type="project" value="InterPro"/>
</dbReference>
<keyword evidence="8" id="KW-0132">Cell division</keyword>
<evidence type="ECO:0000313" key="18">
    <source>
        <dbReference type="Proteomes" id="UP000278143"/>
    </source>
</evidence>
<evidence type="ECO:0000256" key="2">
    <source>
        <dbReference type="ARBA" id="ARBA00004186"/>
    </source>
</evidence>
<evidence type="ECO:0000256" key="10">
    <source>
        <dbReference type="ARBA" id="ARBA00022776"/>
    </source>
</evidence>
<evidence type="ECO:0000256" key="7">
    <source>
        <dbReference type="ARBA" id="ARBA00022490"/>
    </source>
</evidence>
<sequence>MDDQTTFERERDNLINEIAQASARSSMEQVIASMNLLNKNLDNIVTLGRDFEHISELWANFRNSVEGQ</sequence>
<evidence type="ECO:0000256" key="16">
    <source>
        <dbReference type="ARBA" id="ARBA00030566"/>
    </source>
</evidence>
<keyword evidence="15" id="KW-0137">Centromere</keyword>
<dbReference type="InterPro" id="IPR013958">
    <property type="entry name" value="DASH_Dad1"/>
</dbReference>
<evidence type="ECO:0000256" key="9">
    <source>
        <dbReference type="ARBA" id="ARBA00022701"/>
    </source>
</evidence>
<dbReference type="AlphaFoldDB" id="A0A4P9Z166"/>
<evidence type="ECO:0000256" key="11">
    <source>
        <dbReference type="ARBA" id="ARBA00022838"/>
    </source>
</evidence>
<keyword evidence="13" id="KW-0539">Nucleus</keyword>
<accession>A0A4P9Z166</accession>
<evidence type="ECO:0000256" key="6">
    <source>
        <dbReference type="ARBA" id="ARBA00022454"/>
    </source>
</evidence>
<evidence type="ECO:0000256" key="14">
    <source>
        <dbReference type="ARBA" id="ARBA00023306"/>
    </source>
</evidence>
<gene>
    <name evidence="17" type="ORF">SYNPS1DRAFT_22084</name>
</gene>
<dbReference type="GO" id="GO:0051010">
    <property type="term" value="F:microtubule plus-end binding"/>
    <property type="evidence" value="ECO:0007669"/>
    <property type="project" value="TreeGrafter"/>
</dbReference>
<keyword evidence="14" id="KW-0131">Cell cycle</keyword>
<keyword evidence="12" id="KW-0206">Cytoskeleton</keyword>
<name>A0A4P9Z166_9FUNG</name>
<evidence type="ECO:0000256" key="12">
    <source>
        <dbReference type="ARBA" id="ARBA00023212"/>
    </source>
</evidence>
<dbReference type="Proteomes" id="UP000278143">
    <property type="component" value="Unassembled WGS sequence"/>
</dbReference>
<dbReference type="PANTHER" id="PTHR28025:SF1">
    <property type="entry name" value="DASH COMPLEX SUBUNIT DAD1"/>
    <property type="match status" value="1"/>
</dbReference>
<protein>
    <recommendedName>
        <fullName evidence="5">DASH complex subunit DAD1</fullName>
    </recommendedName>
    <alternativeName>
        <fullName evidence="16">Outer kinetochore protein DAD1</fullName>
    </alternativeName>
</protein>
<proteinExistence type="inferred from homology"/>
<comment type="similarity">
    <text evidence="4">Belongs to the DASH complex DAD1 family.</text>
</comment>
<comment type="subcellular location">
    <subcellularLocation>
        <location evidence="3">Chromosome</location>
        <location evidence="3">Centromere</location>
        <location evidence="3">Kinetochore</location>
    </subcellularLocation>
    <subcellularLocation>
        <location evidence="2">Cytoplasm</location>
        <location evidence="2">Cytoskeleton</location>
        <location evidence="2">Spindle</location>
    </subcellularLocation>
    <subcellularLocation>
        <location evidence="1">Nucleus</location>
    </subcellularLocation>
</comment>
<evidence type="ECO:0000256" key="15">
    <source>
        <dbReference type="ARBA" id="ARBA00023328"/>
    </source>
</evidence>
<evidence type="ECO:0000313" key="17">
    <source>
        <dbReference type="EMBL" id="RKP26068.1"/>
    </source>
</evidence>
<dbReference type="GO" id="GO:0042729">
    <property type="term" value="C:DASH complex"/>
    <property type="evidence" value="ECO:0007669"/>
    <property type="project" value="InterPro"/>
</dbReference>
<dbReference type="GO" id="GO:0044732">
    <property type="term" value="C:mitotic spindle pole body"/>
    <property type="evidence" value="ECO:0007669"/>
    <property type="project" value="TreeGrafter"/>
</dbReference>
<keyword evidence="10" id="KW-0498">Mitosis</keyword>
<evidence type="ECO:0000256" key="13">
    <source>
        <dbReference type="ARBA" id="ARBA00023242"/>
    </source>
</evidence>
<dbReference type="EMBL" id="KZ989524">
    <property type="protein sequence ID" value="RKP26068.1"/>
    <property type="molecule type" value="Genomic_DNA"/>
</dbReference>
<evidence type="ECO:0000256" key="8">
    <source>
        <dbReference type="ARBA" id="ARBA00022618"/>
    </source>
</evidence>
<keyword evidence="6" id="KW-0158">Chromosome</keyword>
<dbReference type="GO" id="GO:0005876">
    <property type="term" value="C:spindle microtubule"/>
    <property type="evidence" value="ECO:0007669"/>
    <property type="project" value="TreeGrafter"/>
</dbReference>
<evidence type="ECO:0000256" key="4">
    <source>
        <dbReference type="ARBA" id="ARBA00010146"/>
    </source>
</evidence>
<keyword evidence="9" id="KW-0493">Microtubule</keyword>
<organism evidence="17 18">
    <name type="scientific">Syncephalis pseudoplumigaleata</name>
    <dbReference type="NCBI Taxonomy" id="1712513"/>
    <lineage>
        <taxon>Eukaryota</taxon>
        <taxon>Fungi</taxon>
        <taxon>Fungi incertae sedis</taxon>
        <taxon>Zoopagomycota</taxon>
        <taxon>Zoopagomycotina</taxon>
        <taxon>Zoopagomycetes</taxon>
        <taxon>Zoopagales</taxon>
        <taxon>Piptocephalidaceae</taxon>
        <taxon>Syncephalis</taxon>
    </lineage>
</organism>
<evidence type="ECO:0000256" key="1">
    <source>
        <dbReference type="ARBA" id="ARBA00004123"/>
    </source>
</evidence>